<evidence type="ECO:0000313" key="3">
    <source>
        <dbReference type="Proteomes" id="UP000283255"/>
    </source>
</evidence>
<dbReference type="Proteomes" id="UP000283255">
    <property type="component" value="Unassembled WGS sequence"/>
</dbReference>
<dbReference type="InterPro" id="IPR040448">
    <property type="entry name" value="PanZ_GNAT"/>
</dbReference>
<reference evidence="2 3" key="1">
    <citation type="submission" date="2018-09" db="EMBL/GenBank/DDBJ databases">
        <authorList>
            <person name="Wang F."/>
        </authorList>
    </citation>
    <scope>NUCLEOTIDE SEQUENCE [LARGE SCALE GENOMIC DNA]</scope>
    <source>
        <strain evidence="2 3">PLHSC7-2</strain>
    </source>
</reference>
<dbReference type="NCBIfam" id="NF033213">
    <property type="entry name" value="matur_PanM"/>
    <property type="match status" value="1"/>
</dbReference>
<dbReference type="EMBL" id="QZCH01000001">
    <property type="protein sequence ID" value="RJG51592.1"/>
    <property type="molecule type" value="Genomic_DNA"/>
</dbReference>
<dbReference type="GO" id="GO:0031638">
    <property type="term" value="P:zymogen activation"/>
    <property type="evidence" value="ECO:0007669"/>
    <property type="project" value="InterPro"/>
</dbReference>
<dbReference type="InterPro" id="IPR032900">
    <property type="entry name" value="PanZ"/>
</dbReference>
<proteinExistence type="predicted"/>
<dbReference type="GO" id="GO:0016747">
    <property type="term" value="F:acyltransferase activity, transferring groups other than amino-acyl groups"/>
    <property type="evidence" value="ECO:0007669"/>
    <property type="project" value="InterPro"/>
</dbReference>
<dbReference type="OrthoDB" id="5736859at2"/>
<dbReference type="AlphaFoldDB" id="A0A418YKT7"/>
<accession>A0A418YKT7</accession>
<organism evidence="2 3">
    <name type="scientific">Motilimonas pumila</name>
    <dbReference type="NCBI Taxonomy" id="2303987"/>
    <lineage>
        <taxon>Bacteria</taxon>
        <taxon>Pseudomonadati</taxon>
        <taxon>Pseudomonadota</taxon>
        <taxon>Gammaproteobacteria</taxon>
        <taxon>Alteromonadales</taxon>
        <taxon>Alteromonadales genera incertae sedis</taxon>
        <taxon>Motilimonas</taxon>
    </lineage>
</organism>
<dbReference type="GO" id="GO:0015940">
    <property type="term" value="P:pantothenate biosynthetic process"/>
    <property type="evidence" value="ECO:0007669"/>
    <property type="project" value="InterPro"/>
</dbReference>
<name>A0A418YKT7_9GAMM</name>
<dbReference type="CDD" id="cd04301">
    <property type="entry name" value="NAT_SF"/>
    <property type="match status" value="1"/>
</dbReference>
<protein>
    <submittedName>
        <fullName evidence="2">Aspartate 1-decarboxylase autocleavage activator PanM</fullName>
    </submittedName>
</protein>
<dbReference type="SUPFAM" id="SSF55729">
    <property type="entry name" value="Acyl-CoA N-acyltransferases (Nat)"/>
    <property type="match status" value="1"/>
</dbReference>
<dbReference type="InterPro" id="IPR016181">
    <property type="entry name" value="Acyl_CoA_acyltransferase"/>
</dbReference>
<dbReference type="InterPro" id="IPR000182">
    <property type="entry name" value="GNAT_dom"/>
</dbReference>
<dbReference type="PROSITE" id="PS51186">
    <property type="entry name" value="GNAT"/>
    <property type="match status" value="1"/>
</dbReference>
<evidence type="ECO:0000259" key="1">
    <source>
        <dbReference type="PROSITE" id="PS51186"/>
    </source>
</evidence>
<reference evidence="2 3" key="2">
    <citation type="submission" date="2019-01" db="EMBL/GenBank/DDBJ databases">
        <title>Motilimonas pumilus sp. nov., isolated from the gut of sea cucumber (Apostichopus japonicus).</title>
        <authorList>
            <person name="Wang F.-Q."/>
            <person name="Ren L.-H."/>
            <person name="Lin Y.-W."/>
            <person name="Sun G.-H."/>
            <person name="Du Z.-J."/>
            <person name="Zhao J.-X."/>
            <person name="Liu X.-J."/>
            <person name="Liu L.-J."/>
        </authorList>
    </citation>
    <scope>NUCLEOTIDE SEQUENCE [LARGE SCALE GENOMIC DNA]</scope>
    <source>
        <strain evidence="2 3">PLHSC7-2</strain>
    </source>
</reference>
<comment type="caution">
    <text evidence="2">The sequence shown here is derived from an EMBL/GenBank/DDBJ whole genome shotgun (WGS) entry which is preliminary data.</text>
</comment>
<keyword evidence="3" id="KW-1185">Reference proteome</keyword>
<gene>
    <name evidence="2" type="primary">panM</name>
    <name evidence="2" type="ORF">D1Z90_02360</name>
</gene>
<evidence type="ECO:0000313" key="2">
    <source>
        <dbReference type="EMBL" id="RJG51592.1"/>
    </source>
</evidence>
<feature type="domain" description="N-acetyltransferase" evidence="1">
    <location>
        <begin position="1"/>
        <end position="129"/>
    </location>
</feature>
<dbReference type="RefSeq" id="WP_119909116.1">
    <property type="nucleotide sequence ID" value="NZ_QZCH01000001.1"/>
</dbReference>
<dbReference type="Pfam" id="PF12568">
    <property type="entry name" value="PanZ"/>
    <property type="match status" value="1"/>
</dbReference>
<dbReference type="Gene3D" id="3.40.630.30">
    <property type="match status" value="1"/>
</dbReference>
<sequence>MRLSCFQANQIEPQLLIDLTKIYNISLVQAQDLVEDANQALFVAMFNDRHIAACKIKKSGATAQLVDFTVRDLTRRRGVGKFLLSQLEQTLAAEGIRQVELTDPNQASIAAFAAAMGYTFDQHVWTKAL</sequence>